<evidence type="ECO:0000313" key="1">
    <source>
        <dbReference type="EMBL" id="MBD2505315.1"/>
    </source>
</evidence>
<dbReference type="Proteomes" id="UP000661112">
    <property type="component" value="Unassembled WGS sequence"/>
</dbReference>
<evidence type="ECO:0008006" key="3">
    <source>
        <dbReference type="Google" id="ProtNLM"/>
    </source>
</evidence>
<accession>A0ABR8DDK6</accession>
<protein>
    <recommendedName>
        <fullName evidence="3">CpcD</fullName>
    </recommendedName>
</protein>
<gene>
    <name evidence="1" type="ORF">H6G83_32755</name>
</gene>
<organism evidence="1 2">
    <name type="scientific">Anabaena azotica FACHB-119</name>
    <dbReference type="NCBI Taxonomy" id="947527"/>
    <lineage>
        <taxon>Bacteria</taxon>
        <taxon>Bacillati</taxon>
        <taxon>Cyanobacteriota</taxon>
        <taxon>Cyanophyceae</taxon>
        <taxon>Nostocales</taxon>
        <taxon>Nostocaceae</taxon>
        <taxon>Anabaena</taxon>
        <taxon>Anabaena azotica</taxon>
    </lineage>
</organism>
<comment type="caution">
    <text evidence="1">The sequence shown here is derived from an EMBL/GenBank/DDBJ whole genome shotgun (WGS) entry which is preliminary data.</text>
</comment>
<keyword evidence="2" id="KW-1185">Reference proteome</keyword>
<name>A0ABR8DDK6_9NOST</name>
<proteinExistence type="predicted"/>
<dbReference type="RefSeq" id="WP_190480003.1">
    <property type="nucleotide sequence ID" value="NZ_JACJSG010000079.1"/>
</dbReference>
<sequence length="100" mass="11612">MITTEKELVVYDTLYEPEFTRVEVAKQLSVTVKTVERYLAFGAGFIPELRKYVNADGYLNGKRLLSSDLVFIEEIKDLKKSFSHSRVVEILTRKYSQTEE</sequence>
<dbReference type="EMBL" id="JACJSG010000079">
    <property type="protein sequence ID" value="MBD2505315.1"/>
    <property type="molecule type" value="Genomic_DNA"/>
</dbReference>
<evidence type="ECO:0000313" key="2">
    <source>
        <dbReference type="Proteomes" id="UP000661112"/>
    </source>
</evidence>
<reference evidence="1 2" key="1">
    <citation type="journal article" date="2020" name="ISME J.">
        <title>Comparative genomics reveals insights into cyanobacterial evolution and habitat adaptation.</title>
        <authorList>
            <person name="Chen M.Y."/>
            <person name="Teng W.K."/>
            <person name="Zhao L."/>
            <person name="Hu C.X."/>
            <person name="Zhou Y.K."/>
            <person name="Han B.P."/>
            <person name="Song L.R."/>
            <person name="Shu W.S."/>
        </authorList>
    </citation>
    <scope>NUCLEOTIDE SEQUENCE [LARGE SCALE GENOMIC DNA]</scope>
    <source>
        <strain evidence="1 2">FACHB-119</strain>
    </source>
</reference>